<dbReference type="PANTHER" id="PTHR40043:SF1">
    <property type="entry name" value="UPF0719 INNER MEMBRANE PROTEIN YJFL"/>
    <property type="match status" value="1"/>
</dbReference>
<keyword evidence="3" id="KW-1003">Cell membrane</keyword>
<feature type="transmembrane region" description="Helical" evidence="7">
    <location>
        <begin position="79"/>
        <end position="100"/>
    </location>
</feature>
<evidence type="ECO:0000256" key="3">
    <source>
        <dbReference type="ARBA" id="ARBA00022475"/>
    </source>
</evidence>
<keyword evidence="9" id="KW-1185">Reference proteome</keyword>
<dbReference type="PATRIC" id="fig|445710.3.peg.281"/>
<evidence type="ECO:0000256" key="6">
    <source>
        <dbReference type="ARBA" id="ARBA00023136"/>
    </source>
</evidence>
<protein>
    <submittedName>
        <fullName evidence="8">Membrane protein</fullName>
    </submittedName>
</protein>
<evidence type="ECO:0000256" key="1">
    <source>
        <dbReference type="ARBA" id="ARBA00004651"/>
    </source>
</evidence>
<dbReference type="KEGG" id="dtx:ATSB10_02830"/>
<reference evidence="8 9" key="1">
    <citation type="submission" date="2016-02" db="EMBL/GenBank/DDBJ databases">
        <title>Complete genome sequencing and analysis of ATSB10, Dyella thiooxydans isolated from rhizosphere soil of sunflower (Helianthus annuus L.).</title>
        <authorList>
            <person name="Lee Y."/>
            <person name="Hwangbo K."/>
            <person name="Chung H."/>
            <person name="Yoo J."/>
            <person name="Kim K.Y."/>
            <person name="Sa T.M."/>
            <person name="Um Y."/>
            <person name="Madhaiyan M."/>
        </authorList>
    </citation>
    <scope>NUCLEOTIDE SEQUENCE [LARGE SCALE GENOMIC DNA]</scope>
    <source>
        <strain evidence="8 9">ATSB10</strain>
    </source>
</reference>
<evidence type="ECO:0000256" key="5">
    <source>
        <dbReference type="ARBA" id="ARBA00022989"/>
    </source>
</evidence>
<evidence type="ECO:0000313" key="8">
    <source>
        <dbReference type="EMBL" id="AND67737.1"/>
    </source>
</evidence>
<dbReference type="PANTHER" id="PTHR40043">
    <property type="entry name" value="UPF0719 INNER MEMBRANE PROTEIN YJFL"/>
    <property type="match status" value="1"/>
</dbReference>
<sequence length="135" mass="13630">MQSIVTLTSLIAFFSYLGIGLALLIAAVVVVALVTPHRDFTLIRQGNTAASLAFSGTLIGIALPLQAAIAHAVSLVDAAVWGGLAALVQIVAYLLARAVVPGISRQITEDKISAGVLAAGISIAVGLLNAASMTP</sequence>
<keyword evidence="5 7" id="KW-1133">Transmembrane helix</keyword>
<proteinExistence type="inferred from homology"/>
<dbReference type="STRING" id="445710.ATSB10_02830"/>
<organism evidence="8 9">
    <name type="scientific">Dyella thiooxydans</name>
    <dbReference type="NCBI Taxonomy" id="445710"/>
    <lineage>
        <taxon>Bacteria</taxon>
        <taxon>Pseudomonadati</taxon>
        <taxon>Pseudomonadota</taxon>
        <taxon>Gammaproteobacteria</taxon>
        <taxon>Lysobacterales</taxon>
        <taxon>Rhodanobacteraceae</taxon>
        <taxon>Dyella</taxon>
    </lineage>
</organism>
<dbReference type="GO" id="GO:0005886">
    <property type="term" value="C:plasma membrane"/>
    <property type="evidence" value="ECO:0007669"/>
    <property type="project" value="UniProtKB-SubCell"/>
</dbReference>
<dbReference type="RefSeq" id="WP_063670077.1">
    <property type="nucleotide sequence ID" value="NZ_CP014841.1"/>
</dbReference>
<keyword evidence="6 7" id="KW-0472">Membrane</keyword>
<keyword evidence="4 7" id="KW-0812">Transmembrane</keyword>
<accession>A0A160MY37</accession>
<dbReference type="InterPro" id="IPR007140">
    <property type="entry name" value="DUF350"/>
</dbReference>
<comment type="subcellular location">
    <subcellularLocation>
        <location evidence="1">Cell membrane</location>
        <topology evidence="1">Multi-pass membrane protein</topology>
    </subcellularLocation>
</comment>
<feature type="transmembrane region" description="Helical" evidence="7">
    <location>
        <begin position="48"/>
        <end position="73"/>
    </location>
</feature>
<gene>
    <name evidence="8" type="ORF">ATSB10_02830</name>
</gene>
<dbReference type="EMBL" id="CP014841">
    <property type="protein sequence ID" value="AND67737.1"/>
    <property type="molecule type" value="Genomic_DNA"/>
</dbReference>
<name>A0A160MY37_9GAMM</name>
<dbReference type="Pfam" id="PF03994">
    <property type="entry name" value="DUF350"/>
    <property type="match status" value="1"/>
</dbReference>
<evidence type="ECO:0000256" key="2">
    <source>
        <dbReference type="ARBA" id="ARBA00005779"/>
    </source>
</evidence>
<dbReference type="OrthoDB" id="5573330at2"/>
<comment type="similarity">
    <text evidence="2">Belongs to the UPF0719 family.</text>
</comment>
<evidence type="ECO:0000256" key="4">
    <source>
        <dbReference type="ARBA" id="ARBA00022692"/>
    </source>
</evidence>
<feature type="transmembrane region" description="Helical" evidence="7">
    <location>
        <begin position="112"/>
        <end position="131"/>
    </location>
</feature>
<feature type="transmembrane region" description="Helical" evidence="7">
    <location>
        <begin position="12"/>
        <end position="36"/>
    </location>
</feature>
<dbReference type="Proteomes" id="UP000077255">
    <property type="component" value="Chromosome"/>
</dbReference>
<evidence type="ECO:0000256" key="7">
    <source>
        <dbReference type="SAM" id="Phobius"/>
    </source>
</evidence>
<evidence type="ECO:0000313" key="9">
    <source>
        <dbReference type="Proteomes" id="UP000077255"/>
    </source>
</evidence>
<dbReference type="AlphaFoldDB" id="A0A160MY37"/>